<organism evidence="3 4">
    <name type="scientific">Phytoactinopolyspora halotolerans</name>
    <dbReference type="NCBI Taxonomy" id="1981512"/>
    <lineage>
        <taxon>Bacteria</taxon>
        <taxon>Bacillati</taxon>
        <taxon>Actinomycetota</taxon>
        <taxon>Actinomycetes</taxon>
        <taxon>Jiangellales</taxon>
        <taxon>Jiangellaceae</taxon>
        <taxon>Phytoactinopolyspora</taxon>
    </lineage>
</organism>
<dbReference type="InterPro" id="IPR009057">
    <property type="entry name" value="Homeodomain-like_sf"/>
</dbReference>
<evidence type="ECO:0000313" key="3">
    <source>
        <dbReference type="EMBL" id="NEE00193.1"/>
    </source>
</evidence>
<feature type="domain" description="Purine catabolism PurC-like" evidence="1">
    <location>
        <begin position="2"/>
        <end position="93"/>
    </location>
</feature>
<dbReference type="InterPro" id="IPR025736">
    <property type="entry name" value="PucR_C-HTH_dom"/>
</dbReference>
<sequence>MHISELPDPTIYLDGGELLLTTGLALPAHTQGCREYVERLVRGGVAALAFGVGPVHRTLPPRLVDACRDTGLCLLHVPEPTPFLTITRAFWAAVTSEDRRELSAALDSHRRLVGAALGADPIPEVLRTLARAVSGWAAQLDPNGELRAVWPVARENDVRTLRSEAMRLRMSGVRAAATFPLGDEDVVVHPLAVGERVVGYLATGAPSPMSAMDRHVVLAACALLSLDSVRGRRRSEGVMASRAAVAQLLDLGEIAAARQLAARFRITVPDGPVRVVVVDGIDGDAALDAVAAAWPAQDVLGVAGDVTWCVIADDGRPVDLEALRASLTMSGDGARALVGPPVPVQQLSSQRCRLVVDLRRQPETSVGEVAVGAGSGMVAGDDGAAAGMAASRAQAILGPLLSRDRSDVVDAVAAYLRHQGQWEAAARELGVHRNTLRYRIGRAETLLGRDLRDPDVAATTWLALRGLGLA</sequence>
<feature type="domain" description="PucR C-terminal helix-turn-helix" evidence="2">
    <location>
        <begin position="410"/>
        <end position="465"/>
    </location>
</feature>
<dbReference type="Pfam" id="PF07905">
    <property type="entry name" value="PucR"/>
    <property type="match status" value="1"/>
</dbReference>
<dbReference type="InterPro" id="IPR042070">
    <property type="entry name" value="PucR_C-HTH_sf"/>
</dbReference>
<dbReference type="PANTHER" id="PTHR33744:SF1">
    <property type="entry name" value="DNA-BINDING TRANSCRIPTIONAL ACTIVATOR ADER"/>
    <property type="match status" value="1"/>
</dbReference>
<dbReference type="PANTHER" id="PTHR33744">
    <property type="entry name" value="CARBOHYDRATE DIACID REGULATOR"/>
    <property type="match status" value="1"/>
</dbReference>
<dbReference type="Pfam" id="PF13556">
    <property type="entry name" value="HTH_30"/>
    <property type="match status" value="1"/>
</dbReference>
<dbReference type="Proteomes" id="UP000475214">
    <property type="component" value="Unassembled WGS sequence"/>
</dbReference>
<evidence type="ECO:0000259" key="2">
    <source>
        <dbReference type="Pfam" id="PF13556"/>
    </source>
</evidence>
<dbReference type="AlphaFoldDB" id="A0A6L9S5C9"/>
<gene>
    <name evidence="3" type="ORF">G1H10_08415</name>
</gene>
<name>A0A6L9S5C9_9ACTN</name>
<accession>A0A6L9S5C9</accession>
<dbReference type="SUPFAM" id="SSF46689">
    <property type="entry name" value="Homeodomain-like"/>
    <property type="match status" value="1"/>
</dbReference>
<proteinExistence type="predicted"/>
<dbReference type="InterPro" id="IPR012914">
    <property type="entry name" value="PucR_dom"/>
</dbReference>
<reference evidence="3 4" key="1">
    <citation type="submission" date="2020-02" db="EMBL/GenBank/DDBJ databases">
        <authorList>
            <person name="Li X.-J."/>
            <person name="Han X.-M."/>
        </authorList>
    </citation>
    <scope>NUCLEOTIDE SEQUENCE [LARGE SCALE GENOMIC DNA]</scope>
    <source>
        <strain evidence="3 4">CCTCC AB 2017055</strain>
    </source>
</reference>
<dbReference type="EMBL" id="JAAGOA010000005">
    <property type="protein sequence ID" value="NEE00193.1"/>
    <property type="molecule type" value="Genomic_DNA"/>
</dbReference>
<dbReference type="Gene3D" id="1.10.10.2840">
    <property type="entry name" value="PucR C-terminal helix-turn-helix domain"/>
    <property type="match status" value="1"/>
</dbReference>
<keyword evidence="4" id="KW-1185">Reference proteome</keyword>
<evidence type="ECO:0000259" key="1">
    <source>
        <dbReference type="Pfam" id="PF07905"/>
    </source>
</evidence>
<dbReference type="InterPro" id="IPR051448">
    <property type="entry name" value="CdaR-like_regulators"/>
</dbReference>
<protein>
    <submittedName>
        <fullName evidence="3">PucR family transcriptional regulator</fullName>
    </submittedName>
</protein>
<evidence type="ECO:0000313" key="4">
    <source>
        <dbReference type="Proteomes" id="UP000475214"/>
    </source>
</evidence>
<comment type="caution">
    <text evidence="3">The sequence shown here is derived from an EMBL/GenBank/DDBJ whole genome shotgun (WGS) entry which is preliminary data.</text>
</comment>